<dbReference type="VEuPathDB" id="FungiDB:TSTA_106960"/>
<evidence type="ECO:0000256" key="1">
    <source>
        <dbReference type="SAM" id="MobiDB-lite"/>
    </source>
</evidence>
<dbReference type="GeneID" id="8103596"/>
<organism evidence="2 3">
    <name type="scientific">Talaromyces stipitatus (strain ATCC 10500 / CBS 375.48 / QM 6759 / NRRL 1006)</name>
    <name type="common">Penicillium stipitatum</name>
    <dbReference type="NCBI Taxonomy" id="441959"/>
    <lineage>
        <taxon>Eukaryota</taxon>
        <taxon>Fungi</taxon>
        <taxon>Dikarya</taxon>
        <taxon>Ascomycota</taxon>
        <taxon>Pezizomycotina</taxon>
        <taxon>Eurotiomycetes</taxon>
        <taxon>Eurotiomycetidae</taxon>
        <taxon>Eurotiales</taxon>
        <taxon>Trichocomaceae</taxon>
        <taxon>Talaromyces</taxon>
        <taxon>Talaromyces sect. Talaromyces</taxon>
    </lineage>
</organism>
<dbReference type="InParanoid" id="B8MPP8"/>
<dbReference type="HOGENOM" id="CLU_769615_0_0_1"/>
<dbReference type="RefSeq" id="XP_002486725.1">
    <property type="nucleotide sequence ID" value="XM_002486680.1"/>
</dbReference>
<reference evidence="3" key="1">
    <citation type="journal article" date="2015" name="Genome Announc.">
        <title>Genome sequence of the AIDS-associated pathogen Penicillium marneffei (ATCC18224) and its near taxonomic relative Talaromyces stipitatus (ATCC10500).</title>
        <authorList>
            <person name="Nierman W.C."/>
            <person name="Fedorova-Abrams N.D."/>
            <person name="Andrianopoulos A."/>
        </authorList>
    </citation>
    <scope>NUCLEOTIDE SEQUENCE [LARGE SCALE GENOMIC DNA]</scope>
    <source>
        <strain evidence="3">ATCC 10500 / CBS 375.48 / QM 6759 / NRRL 1006</strain>
    </source>
</reference>
<protein>
    <submittedName>
        <fullName evidence="2">Uncharacterized protein</fullName>
    </submittedName>
</protein>
<evidence type="ECO:0000313" key="2">
    <source>
        <dbReference type="EMBL" id="EED14487.1"/>
    </source>
</evidence>
<dbReference type="EMBL" id="EQ962658">
    <property type="protein sequence ID" value="EED14487.1"/>
    <property type="molecule type" value="Genomic_DNA"/>
</dbReference>
<dbReference type="PhylomeDB" id="B8MPP8"/>
<dbReference type="AlphaFoldDB" id="B8MPP8"/>
<accession>B8MPP8</accession>
<proteinExistence type="predicted"/>
<keyword evidence="3" id="KW-1185">Reference proteome</keyword>
<evidence type="ECO:0000313" key="3">
    <source>
        <dbReference type="Proteomes" id="UP000001745"/>
    </source>
</evidence>
<dbReference type="OMA" id="VILMWAM"/>
<name>B8MPP8_TALSN</name>
<gene>
    <name evidence="2" type="ORF">TSTA_106960</name>
</gene>
<dbReference type="eggNOG" id="ENOG502SP4K">
    <property type="taxonomic scope" value="Eukaryota"/>
</dbReference>
<feature type="region of interest" description="Disordered" evidence="1">
    <location>
        <begin position="227"/>
        <end position="257"/>
    </location>
</feature>
<dbReference type="OrthoDB" id="4488120at2759"/>
<sequence length="359" mass="40471">MSAGAIIQQFSNLLKHAESLGPKLSSNIRPRKDQLKEIQILCMKLKEVTASIEGHVEHLLQKAAPSDKVLELLDRLRSSEPVDLLDPLLTTMLRKNLILIFRGPDVSALDSDKVRSRREKTRARCEKLRTQNPHLILRWSITFQPSTWNQPTVMTENAVDFLIDEMKMEKLGQISSQLVDILQCLAQEEPLKSCELFQQFVQQTINTMSTREEPNTAAPLQVMTAEQQQQNVVPPKRKHTAESMTPGESSHEDDTQEKIKLIKRSDEIDYKGSSMPAGNLPLLIQRLPAAMGSSKQWKWERQLFANNAIRSGSIGVDRTDCLSAFVPKDRNHDVSITLMVGYEAGVALIDDMGAQIIRV</sequence>
<dbReference type="Proteomes" id="UP000001745">
    <property type="component" value="Unassembled WGS sequence"/>
</dbReference>